<proteinExistence type="predicted"/>
<accession>A0A9W8NHG4</accession>
<organism evidence="2 3">
    <name type="scientific">Xylaria arbuscula</name>
    <dbReference type="NCBI Taxonomy" id="114810"/>
    <lineage>
        <taxon>Eukaryota</taxon>
        <taxon>Fungi</taxon>
        <taxon>Dikarya</taxon>
        <taxon>Ascomycota</taxon>
        <taxon>Pezizomycotina</taxon>
        <taxon>Sordariomycetes</taxon>
        <taxon>Xylariomycetidae</taxon>
        <taxon>Xylariales</taxon>
        <taxon>Xylariaceae</taxon>
        <taxon>Xylaria</taxon>
    </lineage>
</organism>
<keyword evidence="3" id="KW-1185">Reference proteome</keyword>
<dbReference type="Proteomes" id="UP001148614">
    <property type="component" value="Unassembled WGS sequence"/>
</dbReference>
<gene>
    <name evidence="2" type="ORF">NPX13_g3593</name>
</gene>
<comment type="caution">
    <text evidence="2">The sequence shown here is derived from an EMBL/GenBank/DDBJ whole genome shotgun (WGS) entry which is preliminary data.</text>
</comment>
<reference evidence="2" key="1">
    <citation type="submission" date="2022-07" db="EMBL/GenBank/DDBJ databases">
        <title>Genome Sequence of Xylaria arbuscula.</title>
        <authorList>
            <person name="Buettner E."/>
        </authorList>
    </citation>
    <scope>NUCLEOTIDE SEQUENCE</scope>
    <source>
        <strain evidence="2">VT107</strain>
    </source>
</reference>
<evidence type="ECO:0000313" key="3">
    <source>
        <dbReference type="Proteomes" id="UP001148614"/>
    </source>
</evidence>
<feature type="compositionally biased region" description="Polar residues" evidence="1">
    <location>
        <begin position="41"/>
        <end position="50"/>
    </location>
</feature>
<dbReference type="EMBL" id="JANPWZ010000457">
    <property type="protein sequence ID" value="KAJ3576788.1"/>
    <property type="molecule type" value="Genomic_DNA"/>
</dbReference>
<feature type="compositionally biased region" description="Low complexity" evidence="1">
    <location>
        <begin position="17"/>
        <end position="29"/>
    </location>
</feature>
<name>A0A9W8NHG4_9PEZI</name>
<feature type="compositionally biased region" description="Polar residues" evidence="1">
    <location>
        <begin position="67"/>
        <end position="97"/>
    </location>
</feature>
<dbReference type="AlphaFoldDB" id="A0A9W8NHG4"/>
<evidence type="ECO:0000256" key="1">
    <source>
        <dbReference type="SAM" id="MobiDB-lite"/>
    </source>
</evidence>
<feature type="region of interest" description="Disordered" evidence="1">
    <location>
        <begin position="1"/>
        <end position="121"/>
    </location>
</feature>
<sequence length="162" mass="16868">MANQMSIEHILNPGEPSTNTNHSTTSGSNDASAAQPLIITLEQSHPSGSGQPRRAPKRKDAVCPSGEGSQPKRQCQQVEPCMLNNSTAGPSASTNRLSIDASPTEGVKSVVEPPSPFPEVTTELVPSTVSWSYPSTEAEEKALRNILASPPPPSSPSTPGAS</sequence>
<evidence type="ECO:0000313" key="2">
    <source>
        <dbReference type="EMBL" id="KAJ3576788.1"/>
    </source>
</evidence>
<protein>
    <submittedName>
        <fullName evidence="2">Uncharacterized protein</fullName>
    </submittedName>
</protein>